<feature type="compositionally biased region" description="Polar residues" evidence="2">
    <location>
        <begin position="157"/>
        <end position="170"/>
    </location>
</feature>
<comment type="similarity">
    <text evidence="1">Belongs to the RdRP family.</text>
</comment>
<dbReference type="GO" id="GO:0030422">
    <property type="term" value="P:siRNA processing"/>
    <property type="evidence" value="ECO:0007669"/>
    <property type="project" value="TreeGrafter"/>
</dbReference>
<comment type="catalytic activity">
    <reaction evidence="1">
        <text>RNA(n) + a ribonucleoside 5'-triphosphate = RNA(n+1) + diphosphate</text>
        <dbReference type="Rhea" id="RHEA:21248"/>
        <dbReference type="Rhea" id="RHEA-COMP:14527"/>
        <dbReference type="Rhea" id="RHEA-COMP:17342"/>
        <dbReference type="ChEBI" id="CHEBI:33019"/>
        <dbReference type="ChEBI" id="CHEBI:61557"/>
        <dbReference type="ChEBI" id="CHEBI:140395"/>
        <dbReference type="EC" id="2.7.7.48"/>
    </reaction>
</comment>
<evidence type="ECO:0000313" key="4">
    <source>
        <dbReference type="EMBL" id="KIM82317.1"/>
    </source>
</evidence>
<dbReference type="OrthoDB" id="10055769at2759"/>
<feature type="compositionally biased region" description="Acidic residues" evidence="2">
    <location>
        <begin position="205"/>
        <end position="222"/>
    </location>
</feature>
<feature type="compositionally biased region" description="Polar residues" evidence="2">
    <location>
        <begin position="79"/>
        <end position="90"/>
    </location>
</feature>
<dbReference type="EC" id="2.7.7.48" evidence="1"/>
<feature type="compositionally biased region" description="Polar residues" evidence="2">
    <location>
        <begin position="46"/>
        <end position="56"/>
    </location>
</feature>
<dbReference type="STRING" id="765440.A0A0C3BY71"/>
<dbReference type="Pfam" id="PF05183">
    <property type="entry name" value="RdRP"/>
    <property type="match status" value="1"/>
</dbReference>
<feature type="compositionally biased region" description="Polar residues" evidence="2">
    <location>
        <begin position="223"/>
        <end position="235"/>
    </location>
</feature>
<feature type="compositionally biased region" description="Polar residues" evidence="2">
    <location>
        <begin position="120"/>
        <end position="132"/>
    </location>
</feature>
<dbReference type="GO" id="GO:0003723">
    <property type="term" value="F:RNA binding"/>
    <property type="evidence" value="ECO:0007669"/>
    <property type="project" value="UniProtKB-KW"/>
</dbReference>
<feature type="region of interest" description="Disordered" evidence="2">
    <location>
        <begin position="256"/>
        <end position="384"/>
    </location>
</feature>
<evidence type="ECO:0000256" key="1">
    <source>
        <dbReference type="RuleBase" id="RU363098"/>
    </source>
</evidence>
<keyword evidence="1" id="KW-0548">Nucleotidyltransferase</keyword>
<sequence>MSPRVVETNSDSDDEYWDAKDEKWWSAASNDASVNNSPVKEEWKSSLPTELSTPVSNRLAESIQERLNLKSGGARFDNGSPTKTRSNPIASGSRDSRVFAHMSQFSQMRTRSAEEPDSTPHFSKQGASSRAPTDSIDMSPPPRLTRLASLNEAYLSRKSNSQDNTPARTKSSGSSSSIRTHGSVRGSSASDSKLMAAPSNIMSDSDVEMDEREVEQLVDTDTESSVPSTRQNSMLFPSRTTSMTSVTTDISVSSGYVSRKRSLDHQDGPPSAPTTPPKMRRTLDGSQVSMGPPLSLPGLSRASTVPIPTTQRLYPNLPIDEESVFRPSPVKSATVDSPLPKPKSSISKPVASSSKVTISPSTATQRMRPQSLTQGGANNTSSSDKPALDFSFLDHAQGAGLPLFIISHDKDAQLRMDSMQISWGVQWEIARGESRNVWKWSDVTHEKLELLRGPNAEAAPKVAHVMKTGKAPPTLPRNLELWREMDREQNAILENRGRGLGLMGEWGGEPNWWGGKIQQILRLAKTPSGSYVVLMERLESCRSNRIARFLGSRRVGQMRVDTDLVNKERDKLLEFLLQYFVLCGRIFRPFASKDGSLYLMESNLDFERRANEDFGDQHRISFAQFVNWHNPLHLNSKQPISKWSTRWSLGLSTSRPVLAFKEENIHDDRHLRDPEQPNVPTEKIFTDGCGLINEAALTAIWNSDIVKLPHRPVAIQGRTAGAKGMWVLDPTDQSQEPTISIRPSQKKINLLTPLHHSHLILDLVSPSRVSKPSRLSMQTITCLSHNSVPDSAFKALIEKELDAIIQPLTDWDSPGSMLAVAKAIERAGHIAGVRLSRFAGGSTKALGLGRDFHRDEDDGDRYDDEDMFNNAQVSGRESFSEAPRSVYESAYELIIAGFHPLKLKLLYDKMQKIVTYVIDNFVKNLRIPVSESVEAFIIPDPKGVLKKGQIFFCSSQNLMTESGAIFHVITGPVIVGRNPTRLPSDLQMVDAVDHPELHGWYDVIIFSTEGERSLASLLAGGDYDGDTVMMFWSKLLLEHFRNSAFCEPPADLLTRNFHREIETVANFCQRVSRQPSTSQYEFQKVLLLGLADAKVGLYSVFHDNAVYQFGYGSKEAVRMAYMFNTCLDSSKTGHRLKHDIFLDDKAKCGRPRPSCMVPIDHTESAIQTYQSALPVERNKSLGTFILDSLVTAGQELRTRHLKAYDNRHSEHLDERRDRDLMKPFELATTRAEQMKNQKYPKFSEELDAVDVHVKYIQTLYQKFWATPRKPSSSRATKGSSRKELDTAASEIARQFVEGPPGCAAFLTPDLTAIKASRAYSLSASFGFAMAYRDLCTIKAMASEHVPTARTFAETMSIAPSFLRVLGENSGE</sequence>
<name>A0A0C3BY71_PILCF</name>
<dbReference type="GO" id="GO:0003968">
    <property type="term" value="F:RNA-directed RNA polymerase activity"/>
    <property type="evidence" value="ECO:0007669"/>
    <property type="project" value="UniProtKB-KW"/>
</dbReference>
<keyword evidence="1" id="KW-0696">RNA-directed RNA polymerase</keyword>
<reference evidence="4 5" key="1">
    <citation type="submission" date="2014-04" db="EMBL/GenBank/DDBJ databases">
        <authorList>
            <consortium name="DOE Joint Genome Institute"/>
            <person name="Kuo A."/>
            <person name="Tarkka M."/>
            <person name="Buscot F."/>
            <person name="Kohler A."/>
            <person name="Nagy L.G."/>
            <person name="Floudas D."/>
            <person name="Copeland A."/>
            <person name="Barry K.W."/>
            <person name="Cichocki N."/>
            <person name="Veneault-Fourrey C."/>
            <person name="LaButti K."/>
            <person name="Lindquist E.A."/>
            <person name="Lipzen A."/>
            <person name="Lundell T."/>
            <person name="Morin E."/>
            <person name="Murat C."/>
            <person name="Sun H."/>
            <person name="Tunlid A."/>
            <person name="Henrissat B."/>
            <person name="Grigoriev I.V."/>
            <person name="Hibbett D.S."/>
            <person name="Martin F."/>
            <person name="Nordberg H.P."/>
            <person name="Cantor M.N."/>
            <person name="Hua S.X."/>
        </authorList>
    </citation>
    <scope>NUCLEOTIDE SEQUENCE [LARGE SCALE GENOMIC DNA]</scope>
    <source>
        <strain evidence="4 5">F 1598</strain>
    </source>
</reference>
<dbReference type="EMBL" id="KN832995">
    <property type="protein sequence ID" value="KIM82317.1"/>
    <property type="molecule type" value="Genomic_DNA"/>
</dbReference>
<feature type="region of interest" description="Disordered" evidence="2">
    <location>
        <begin position="29"/>
        <end position="235"/>
    </location>
</feature>
<keyword evidence="1" id="KW-0694">RNA-binding</keyword>
<dbReference type="InParanoid" id="A0A0C3BY71"/>
<dbReference type="PANTHER" id="PTHR23079:SF14">
    <property type="entry name" value="RNA-DEPENDENT RNA POLYMERASE"/>
    <property type="match status" value="1"/>
</dbReference>
<feature type="compositionally biased region" description="Low complexity" evidence="2">
    <location>
        <begin position="342"/>
        <end position="355"/>
    </location>
</feature>
<feature type="domain" description="RDRP core" evidence="3">
    <location>
        <begin position="535"/>
        <end position="1139"/>
    </location>
</feature>
<accession>A0A0C3BY71</accession>
<dbReference type="GO" id="GO:0031380">
    <property type="term" value="C:nuclear RNA-directed RNA polymerase complex"/>
    <property type="evidence" value="ECO:0007669"/>
    <property type="project" value="TreeGrafter"/>
</dbReference>
<dbReference type="InterPro" id="IPR007855">
    <property type="entry name" value="RDRP"/>
</dbReference>
<gene>
    <name evidence="4" type="ORF">PILCRDRAFT_820704</name>
</gene>
<evidence type="ECO:0000259" key="3">
    <source>
        <dbReference type="Pfam" id="PF05183"/>
    </source>
</evidence>
<evidence type="ECO:0000256" key="2">
    <source>
        <dbReference type="SAM" id="MobiDB-lite"/>
    </source>
</evidence>
<evidence type="ECO:0000313" key="5">
    <source>
        <dbReference type="Proteomes" id="UP000054166"/>
    </source>
</evidence>
<organism evidence="4 5">
    <name type="scientific">Piloderma croceum (strain F 1598)</name>
    <dbReference type="NCBI Taxonomy" id="765440"/>
    <lineage>
        <taxon>Eukaryota</taxon>
        <taxon>Fungi</taxon>
        <taxon>Dikarya</taxon>
        <taxon>Basidiomycota</taxon>
        <taxon>Agaricomycotina</taxon>
        <taxon>Agaricomycetes</taxon>
        <taxon>Agaricomycetidae</taxon>
        <taxon>Atheliales</taxon>
        <taxon>Atheliaceae</taxon>
        <taxon>Piloderma</taxon>
    </lineage>
</organism>
<dbReference type="PANTHER" id="PTHR23079">
    <property type="entry name" value="RNA-DEPENDENT RNA POLYMERASE"/>
    <property type="match status" value="1"/>
</dbReference>
<dbReference type="Proteomes" id="UP000054166">
    <property type="component" value="Unassembled WGS sequence"/>
</dbReference>
<feature type="compositionally biased region" description="Polar residues" evidence="2">
    <location>
        <begin position="356"/>
        <end position="384"/>
    </location>
</feature>
<dbReference type="InterPro" id="IPR057596">
    <property type="entry name" value="RDRP_core"/>
</dbReference>
<protein>
    <recommendedName>
        <fullName evidence="1">RNA-dependent RNA polymerase</fullName>
        <ecNumber evidence="1">2.7.7.48</ecNumber>
    </recommendedName>
</protein>
<dbReference type="HOGENOM" id="CLU_003387_0_0_1"/>
<keyword evidence="5" id="KW-1185">Reference proteome</keyword>
<proteinExistence type="inferred from homology"/>
<keyword evidence="1" id="KW-0808">Transferase</keyword>
<reference evidence="5" key="2">
    <citation type="submission" date="2015-01" db="EMBL/GenBank/DDBJ databases">
        <title>Evolutionary Origins and Diversification of the Mycorrhizal Mutualists.</title>
        <authorList>
            <consortium name="DOE Joint Genome Institute"/>
            <consortium name="Mycorrhizal Genomics Consortium"/>
            <person name="Kohler A."/>
            <person name="Kuo A."/>
            <person name="Nagy L.G."/>
            <person name="Floudas D."/>
            <person name="Copeland A."/>
            <person name="Barry K.W."/>
            <person name="Cichocki N."/>
            <person name="Veneault-Fourrey C."/>
            <person name="LaButti K."/>
            <person name="Lindquist E.A."/>
            <person name="Lipzen A."/>
            <person name="Lundell T."/>
            <person name="Morin E."/>
            <person name="Murat C."/>
            <person name="Riley R."/>
            <person name="Ohm R."/>
            <person name="Sun H."/>
            <person name="Tunlid A."/>
            <person name="Henrissat B."/>
            <person name="Grigoriev I.V."/>
            <person name="Hibbett D.S."/>
            <person name="Martin F."/>
        </authorList>
    </citation>
    <scope>NUCLEOTIDE SEQUENCE [LARGE SCALE GENOMIC DNA]</scope>
    <source>
        <strain evidence="5">F 1598</strain>
    </source>
</reference>
<feature type="compositionally biased region" description="Polar residues" evidence="2">
    <location>
        <begin position="301"/>
        <end position="313"/>
    </location>
</feature>